<accession>A0A9X1Q9Q5</accession>
<dbReference type="Proteomes" id="UP001139384">
    <property type="component" value="Unassembled WGS sequence"/>
</dbReference>
<dbReference type="EMBL" id="JAKEIP010000357">
    <property type="protein sequence ID" value="MCF1599811.1"/>
    <property type="molecule type" value="Genomic_DNA"/>
</dbReference>
<sequence>MPRRRPGRIRAGIPRHRTLEATPVIDGLSSRALSEIFRLERTRNYLQPGDVSAAMRLWKDYVHRPERQLWHDYEWGNVHWYCCGDPLEARALLDAVMQAMSPRNARELRRIVSRFDAVWNQPSPPYDPGEG</sequence>
<reference evidence="1" key="1">
    <citation type="submission" date="2022-01" db="EMBL/GenBank/DDBJ databases">
        <title>Draft Genome Sequences of Seven Type Strains of the Genus Streptomyces.</title>
        <authorList>
            <person name="Aziz S."/>
            <person name="Coretto E."/>
            <person name="Chronakova A."/>
            <person name="Sproer C."/>
            <person name="Huber K."/>
            <person name="Nouioui I."/>
            <person name="Gross H."/>
        </authorList>
    </citation>
    <scope>NUCLEOTIDE SEQUENCE</scope>
    <source>
        <strain evidence="1">DSM 103493</strain>
    </source>
</reference>
<protein>
    <submittedName>
        <fullName evidence="1">Uncharacterized protein</fullName>
    </submittedName>
</protein>
<organism evidence="1 2">
    <name type="scientific">Streptomyces muensis</name>
    <dbReference type="NCBI Taxonomy" id="1077944"/>
    <lineage>
        <taxon>Bacteria</taxon>
        <taxon>Bacillati</taxon>
        <taxon>Actinomycetota</taxon>
        <taxon>Actinomycetes</taxon>
        <taxon>Kitasatosporales</taxon>
        <taxon>Streptomycetaceae</taxon>
        <taxon>Streptomyces</taxon>
    </lineage>
</organism>
<proteinExistence type="predicted"/>
<dbReference type="AlphaFoldDB" id="A0A9X1Q9Q5"/>
<evidence type="ECO:0000313" key="1">
    <source>
        <dbReference type="EMBL" id="MCF1599811.1"/>
    </source>
</evidence>
<keyword evidence="2" id="KW-1185">Reference proteome</keyword>
<dbReference type="RefSeq" id="WP_234768161.1">
    <property type="nucleotide sequence ID" value="NZ_JAKEIP010000357.1"/>
</dbReference>
<name>A0A9X1Q9Q5_STRM4</name>
<comment type="caution">
    <text evidence="1">The sequence shown here is derived from an EMBL/GenBank/DDBJ whole genome shotgun (WGS) entry which is preliminary data.</text>
</comment>
<gene>
    <name evidence="1" type="ORF">L0P92_40635</name>
</gene>
<evidence type="ECO:0000313" key="2">
    <source>
        <dbReference type="Proteomes" id="UP001139384"/>
    </source>
</evidence>